<evidence type="ECO:0000313" key="2">
    <source>
        <dbReference type="EMBL" id="RLM69604.1"/>
    </source>
</evidence>
<keyword evidence="3" id="KW-1185">Reference proteome</keyword>
<protein>
    <submittedName>
        <fullName evidence="2">Uncharacterized protein</fullName>
    </submittedName>
</protein>
<feature type="region of interest" description="Disordered" evidence="1">
    <location>
        <begin position="156"/>
        <end position="180"/>
    </location>
</feature>
<dbReference type="AlphaFoldDB" id="A0A3L6Q1Z7"/>
<dbReference type="EMBL" id="PQIB02000014">
    <property type="protein sequence ID" value="RLM69604.1"/>
    <property type="molecule type" value="Genomic_DNA"/>
</dbReference>
<evidence type="ECO:0000313" key="3">
    <source>
        <dbReference type="Proteomes" id="UP000275267"/>
    </source>
</evidence>
<gene>
    <name evidence="2" type="ORF">C2845_PM17G07960</name>
</gene>
<comment type="caution">
    <text evidence="2">The sequence shown here is derived from an EMBL/GenBank/DDBJ whole genome shotgun (WGS) entry which is preliminary data.</text>
</comment>
<sequence length="180" mass="20274">MSALLWEAMQAIGFPLRPRFKVVLYQAPGQRGEWIVSVVITVPDERYDTRREIGTHHDNVPRSTLDAGASEAARRALSALCHTYREELRDTKFRFFPCRMRSAPSARVPVPPPGERNPTMDATQEFVAALTNDLDATRVEIVEAKEEARQLHHEKDILEARLQGAPEPPPLGTRGEEADH</sequence>
<organism evidence="2 3">
    <name type="scientific">Panicum miliaceum</name>
    <name type="common">Proso millet</name>
    <name type="synonym">Broomcorn millet</name>
    <dbReference type="NCBI Taxonomy" id="4540"/>
    <lineage>
        <taxon>Eukaryota</taxon>
        <taxon>Viridiplantae</taxon>
        <taxon>Streptophyta</taxon>
        <taxon>Embryophyta</taxon>
        <taxon>Tracheophyta</taxon>
        <taxon>Spermatophyta</taxon>
        <taxon>Magnoliopsida</taxon>
        <taxon>Liliopsida</taxon>
        <taxon>Poales</taxon>
        <taxon>Poaceae</taxon>
        <taxon>PACMAD clade</taxon>
        <taxon>Panicoideae</taxon>
        <taxon>Panicodae</taxon>
        <taxon>Paniceae</taxon>
        <taxon>Panicinae</taxon>
        <taxon>Panicum</taxon>
        <taxon>Panicum sect. Panicum</taxon>
    </lineage>
</organism>
<name>A0A3L6Q1Z7_PANMI</name>
<dbReference type="Proteomes" id="UP000275267">
    <property type="component" value="Unassembled WGS sequence"/>
</dbReference>
<evidence type="ECO:0000256" key="1">
    <source>
        <dbReference type="SAM" id="MobiDB-lite"/>
    </source>
</evidence>
<accession>A0A3L6Q1Z7</accession>
<proteinExistence type="predicted"/>
<reference evidence="3" key="1">
    <citation type="journal article" date="2019" name="Nat. Commun.">
        <title>The genome of broomcorn millet.</title>
        <authorList>
            <person name="Zou C."/>
            <person name="Miki D."/>
            <person name="Li D."/>
            <person name="Tang Q."/>
            <person name="Xiao L."/>
            <person name="Rajput S."/>
            <person name="Deng P."/>
            <person name="Jia W."/>
            <person name="Huang R."/>
            <person name="Zhang M."/>
            <person name="Sun Y."/>
            <person name="Hu J."/>
            <person name="Fu X."/>
            <person name="Schnable P.S."/>
            <person name="Li F."/>
            <person name="Zhang H."/>
            <person name="Feng B."/>
            <person name="Zhu X."/>
            <person name="Liu R."/>
            <person name="Schnable J.C."/>
            <person name="Zhu J.-K."/>
            <person name="Zhang H."/>
        </authorList>
    </citation>
    <scope>NUCLEOTIDE SEQUENCE [LARGE SCALE GENOMIC DNA]</scope>
</reference>